<dbReference type="PROSITE" id="PS00517">
    <property type="entry name" value="RNASE_3_1"/>
    <property type="match status" value="1"/>
</dbReference>
<keyword evidence="5" id="KW-0479">Metal-binding</keyword>
<dbReference type="InterPro" id="IPR014720">
    <property type="entry name" value="dsRBD_dom"/>
</dbReference>
<dbReference type="InterPro" id="IPR006969">
    <property type="entry name" value="Stig-like"/>
</dbReference>
<keyword evidence="12" id="KW-0472">Membrane</keyword>
<dbReference type="GO" id="GO:0046872">
    <property type="term" value="F:metal ion binding"/>
    <property type="evidence" value="ECO:0007669"/>
    <property type="project" value="UniProtKB-KW"/>
</dbReference>
<keyword evidence="8" id="KW-0378">Hydrolase</keyword>
<dbReference type="PANTHER" id="PTHR14950:SF49">
    <property type="entry name" value="RIBONUCLEASE 3-LIKE PROTEIN 2-RELATED"/>
    <property type="match status" value="1"/>
</dbReference>
<keyword evidence="16" id="KW-1185">Reference proteome</keyword>
<dbReference type="Pfam" id="PF04885">
    <property type="entry name" value="Stig1"/>
    <property type="match status" value="1"/>
</dbReference>
<proteinExistence type="inferred from homology"/>
<evidence type="ECO:0000256" key="11">
    <source>
        <dbReference type="PROSITE-ProRule" id="PRU00266"/>
    </source>
</evidence>
<dbReference type="EMBL" id="CP097509">
    <property type="protein sequence ID" value="URE18933.1"/>
    <property type="molecule type" value="Genomic_DNA"/>
</dbReference>
<evidence type="ECO:0000256" key="2">
    <source>
        <dbReference type="ARBA" id="ARBA00001946"/>
    </source>
</evidence>
<keyword evidence="6" id="KW-0732">Signal</keyword>
<keyword evidence="12" id="KW-0812">Transmembrane</keyword>
<dbReference type="SMART" id="SM00535">
    <property type="entry name" value="RIBOc"/>
    <property type="match status" value="1"/>
</dbReference>
<reference evidence="15" key="1">
    <citation type="submission" date="2022-05" db="EMBL/GenBank/DDBJ databases">
        <title>The Musa troglodytarum L. genome provides insights into the mechanism of non-climacteric behaviour and enrichment of carotenoids.</title>
        <authorList>
            <person name="Wang J."/>
        </authorList>
    </citation>
    <scope>NUCLEOTIDE SEQUENCE</scope>
    <source>
        <tissue evidence="15">Leaf</tissue>
    </source>
</reference>
<feature type="domain" description="RNase III" evidence="14">
    <location>
        <begin position="19"/>
        <end position="166"/>
    </location>
</feature>
<feature type="transmembrane region" description="Helical" evidence="12">
    <location>
        <begin position="335"/>
        <end position="356"/>
    </location>
</feature>
<feature type="domain" description="DRBM" evidence="13">
    <location>
        <begin position="192"/>
        <end position="255"/>
    </location>
</feature>
<keyword evidence="9" id="KW-0460">Magnesium</keyword>
<evidence type="ECO:0000256" key="10">
    <source>
        <dbReference type="ARBA" id="ARBA00022884"/>
    </source>
</evidence>
<evidence type="ECO:0000256" key="1">
    <source>
        <dbReference type="ARBA" id="ARBA00001936"/>
    </source>
</evidence>
<keyword evidence="12" id="KW-1133">Transmembrane helix</keyword>
<evidence type="ECO:0000256" key="9">
    <source>
        <dbReference type="ARBA" id="ARBA00022842"/>
    </source>
</evidence>
<dbReference type="Gene3D" id="3.30.160.20">
    <property type="match status" value="1"/>
</dbReference>
<evidence type="ECO:0000256" key="3">
    <source>
        <dbReference type="ARBA" id="ARBA00006010"/>
    </source>
</evidence>
<sequence length="462" mass="51238">MKRSCPEAEERDGGLRRAVTEIERLLGYVFRDHSLLAEALTHSSYPDHRSYQRLEFVGDAALSLAITNHLYLTNPDLGPGRLSALRAANISTEKLARVAVRHRLYRFLRRNSHALDQMVFDFTNLVMVEREEEIGWAPYGGSTVKAPKVLADIVESIAGAVYVDCNFDLELLWKVFRGILEPIITSENMDEQPVTTLYELCQKQGRSIEIKNWKRGFVNITNAFVDGDLMGIGCSEQKTIAKLNAARDALQKLSALEEPDMEVELSSAAGNGTAEEKGGSKQKLSQFCSKKHWIMPIYKACEGRRLRRQACRFPVYISLRYQLPSSSATDLRAMAITRCLFVVAVALAVAVAVSLASPTTAATGVGHLLVERSLRAAATCSKFPRMCHAKGSPGPDCCRRGCVDVRTDSLNCGRCGRRCRYGRACCRGRCVNIMYDAKNCGGCRRRCPKGSFCRYGMCGYAS</sequence>
<dbReference type="GO" id="GO:0004525">
    <property type="term" value="F:ribonuclease III activity"/>
    <property type="evidence" value="ECO:0007669"/>
    <property type="project" value="InterPro"/>
</dbReference>
<dbReference type="InterPro" id="IPR000999">
    <property type="entry name" value="RNase_III_dom"/>
</dbReference>
<evidence type="ECO:0000313" key="15">
    <source>
        <dbReference type="EMBL" id="URE18933.1"/>
    </source>
</evidence>
<keyword evidence="4" id="KW-0540">Nuclease</keyword>
<dbReference type="PROSITE" id="PS50137">
    <property type="entry name" value="DS_RBD"/>
    <property type="match status" value="1"/>
</dbReference>
<dbReference type="OrthoDB" id="416741at2759"/>
<protein>
    <submittedName>
        <fullName evidence="15">Ribonuclease 3-like protein</fullName>
    </submittedName>
</protein>
<evidence type="ECO:0000256" key="7">
    <source>
        <dbReference type="ARBA" id="ARBA00022759"/>
    </source>
</evidence>
<dbReference type="PROSITE" id="PS50142">
    <property type="entry name" value="RNASE_3_2"/>
    <property type="match status" value="1"/>
</dbReference>
<evidence type="ECO:0000256" key="8">
    <source>
        <dbReference type="ARBA" id="ARBA00022801"/>
    </source>
</evidence>
<accession>A0A9E7GWZ6</accession>
<name>A0A9E7GWZ6_9LILI</name>
<dbReference type="SUPFAM" id="SSF54768">
    <property type="entry name" value="dsRNA-binding domain-like"/>
    <property type="match status" value="1"/>
</dbReference>
<dbReference type="InterPro" id="IPR036389">
    <property type="entry name" value="RNase_III_sf"/>
</dbReference>
<comment type="cofactor">
    <cofactor evidence="1">
        <name>Mn(2+)</name>
        <dbReference type="ChEBI" id="CHEBI:29035"/>
    </cofactor>
</comment>
<dbReference type="FunFam" id="1.10.1520.10:FF:000004">
    <property type="entry name" value="Endoribonuclease dicer-like 1"/>
    <property type="match status" value="1"/>
</dbReference>
<organism evidence="15 16">
    <name type="scientific">Musa troglodytarum</name>
    <name type="common">fe'i banana</name>
    <dbReference type="NCBI Taxonomy" id="320322"/>
    <lineage>
        <taxon>Eukaryota</taxon>
        <taxon>Viridiplantae</taxon>
        <taxon>Streptophyta</taxon>
        <taxon>Embryophyta</taxon>
        <taxon>Tracheophyta</taxon>
        <taxon>Spermatophyta</taxon>
        <taxon>Magnoliopsida</taxon>
        <taxon>Liliopsida</taxon>
        <taxon>Zingiberales</taxon>
        <taxon>Musaceae</taxon>
        <taxon>Musa</taxon>
    </lineage>
</organism>
<evidence type="ECO:0000256" key="5">
    <source>
        <dbReference type="ARBA" id="ARBA00022723"/>
    </source>
</evidence>
<evidence type="ECO:0000256" key="4">
    <source>
        <dbReference type="ARBA" id="ARBA00022722"/>
    </source>
</evidence>
<gene>
    <name evidence="15" type="ORF">MUK42_11419</name>
</gene>
<evidence type="ECO:0000256" key="6">
    <source>
        <dbReference type="ARBA" id="ARBA00022729"/>
    </source>
</evidence>
<comment type="similarity">
    <text evidence="3">Belongs to the STIG1 family.</text>
</comment>
<comment type="cofactor">
    <cofactor evidence="2">
        <name>Mg(2+)</name>
        <dbReference type="ChEBI" id="CHEBI:18420"/>
    </cofactor>
</comment>
<evidence type="ECO:0000313" key="16">
    <source>
        <dbReference type="Proteomes" id="UP001055439"/>
    </source>
</evidence>
<dbReference type="SUPFAM" id="SSF69065">
    <property type="entry name" value="RNase III domain-like"/>
    <property type="match status" value="1"/>
</dbReference>
<keyword evidence="10 11" id="KW-0694">RNA-binding</keyword>
<dbReference type="AlphaFoldDB" id="A0A9E7GWZ6"/>
<dbReference type="GO" id="GO:0005634">
    <property type="term" value="C:nucleus"/>
    <property type="evidence" value="ECO:0007669"/>
    <property type="project" value="TreeGrafter"/>
</dbReference>
<dbReference type="Gene3D" id="1.10.1520.10">
    <property type="entry name" value="Ribonuclease III domain"/>
    <property type="match status" value="1"/>
</dbReference>
<evidence type="ECO:0000259" key="14">
    <source>
        <dbReference type="PROSITE" id="PS50142"/>
    </source>
</evidence>
<dbReference type="Proteomes" id="UP001055439">
    <property type="component" value="Chromosome 7"/>
</dbReference>
<dbReference type="CDD" id="cd00593">
    <property type="entry name" value="RIBOc"/>
    <property type="match status" value="1"/>
</dbReference>
<evidence type="ECO:0000259" key="13">
    <source>
        <dbReference type="PROSITE" id="PS50137"/>
    </source>
</evidence>
<evidence type="ECO:0000256" key="12">
    <source>
        <dbReference type="SAM" id="Phobius"/>
    </source>
</evidence>
<dbReference type="GO" id="GO:0003723">
    <property type="term" value="F:RNA binding"/>
    <property type="evidence" value="ECO:0007669"/>
    <property type="project" value="UniProtKB-UniRule"/>
</dbReference>
<dbReference type="PANTHER" id="PTHR14950">
    <property type="entry name" value="DICER-RELATED"/>
    <property type="match status" value="1"/>
</dbReference>
<dbReference type="GO" id="GO:0005737">
    <property type="term" value="C:cytoplasm"/>
    <property type="evidence" value="ECO:0007669"/>
    <property type="project" value="TreeGrafter"/>
</dbReference>
<dbReference type="GO" id="GO:0030422">
    <property type="term" value="P:siRNA processing"/>
    <property type="evidence" value="ECO:0007669"/>
    <property type="project" value="TreeGrafter"/>
</dbReference>
<dbReference type="Pfam" id="PF00035">
    <property type="entry name" value="dsrm"/>
    <property type="match status" value="1"/>
</dbReference>
<dbReference type="Pfam" id="PF00636">
    <property type="entry name" value="Ribonuclease_3"/>
    <property type="match status" value="1"/>
</dbReference>
<keyword evidence="7" id="KW-0255">Endonuclease</keyword>